<protein>
    <recommendedName>
        <fullName evidence="1">DUF4301 domain-containing protein</fullName>
    </recommendedName>
</protein>
<dbReference type="RefSeq" id="WP_051651676.1">
    <property type="nucleotide sequence ID" value="NZ_FNDZ01000002.1"/>
</dbReference>
<reference evidence="2 3" key="1">
    <citation type="submission" date="2016-10" db="EMBL/GenBank/DDBJ databases">
        <authorList>
            <person name="de Groot N.N."/>
        </authorList>
    </citation>
    <scope>NUCLEOTIDE SEQUENCE [LARGE SCALE GENOMIC DNA]</scope>
    <source>
        <strain evidence="2 3">CGMCC 1.5058</strain>
    </source>
</reference>
<dbReference type="InterPro" id="IPR025393">
    <property type="entry name" value="DUF4301"/>
</dbReference>
<dbReference type="InterPro" id="IPR029044">
    <property type="entry name" value="Nucleotide-diphossugar_trans"/>
</dbReference>
<dbReference type="EMBL" id="FNDZ01000002">
    <property type="protein sequence ID" value="SDI31993.1"/>
    <property type="molecule type" value="Genomic_DNA"/>
</dbReference>
<dbReference type="SUPFAM" id="SSF53448">
    <property type="entry name" value="Nucleotide-diphospho-sugar transferases"/>
    <property type="match status" value="1"/>
</dbReference>
<name>A0A1G8JLS7_9CLOT</name>
<evidence type="ECO:0000259" key="1">
    <source>
        <dbReference type="Pfam" id="PF14134"/>
    </source>
</evidence>
<proteinExistence type="predicted"/>
<evidence type="ECO:0000313" key="2">
    <source>
        <dbReference type="EMBL" id="SDI31993.1"/>
    </source>
</evidence>
<dbReference type="Pfam" id="PF14134">
    <property type="entry name" value="DUF4301"/>
    <property type="match status" value="1"/>
</dbReference>
<organism evidence="2 3">
    <name type="scientific">Proteiniclasticum ruminis</name>
    <dbReference type="NCBI Taxonomy" id="398199"/>
    <lineage>
        <taxon>Bacteria</taxon>
        <taxon>Bacillati</taxon>
        <taxon>Bacillota</taxon>
        <taxon>Clostridia</taxon>
        <taxon>Eubacteriales</taxon>
        <taxon>Clostridiaceae</taxon>
        <taxon>Proteiniclasticum</taxon>
    </lineage>
</organism>
<gene>
    <name evidence="2" type="ORF">SAMN05421804_10243</name>
</gene>
<accession>A0A1G8JLS7</accession>
<dbReference type="AlphaFoldDB" id="A0A1G8JLS7"/>
<dbReference type="Proteomes" id="UP000183255">
    <property type="component" value="Unassembled WGS sequence"/>
</dbReference>
<evidence type="ECO:0000313" key="3">
    <source>
        <dbReference type="Proteomes" id="UP000183255"/>
    </source>
</evidence>
<sequence>MKENLEKFKSGTRYVRIVSPVTREHLTNSNEISEEYLNLRCVKFVPASGAATRMFEDLYQYLEEGKETEAITEFFSRLEEFPFYEDLKDFLLEKNLHKDRVEDRKRIIEHLLFDMKYGEYPKAFIKMNRYEDFSAMPIEEHLYEGERYLSPEDLKLHFTISPNHEKLFLSYRERALDAGKPLDMTYSFQKSSTDTVAVDLENKPFLLENGEYLYRPGGHGALIENLNDLDADVIFIKNIDNVCHRAFLEDTVDSKKKLASIGYEMKKRIDGYLLKLLENKVDLQEVKDFLLNDLHISYKGELTREKAVEFLNRPLRVCGVVKNQGEPGGGPFVLDQGDYTDLQICEKSEVDFSKEDQRMLFETSEFFNPVDLVCFVRDYKGEKFDLLRYVNEDRYFISMKSYKGKPIKALEHPGLWNGAMDRWNTLFVEVPLSTFNPVKKVNDLLSPGHRGEA</sequence>
<feature type="domain" description="DUF4301" evidence="1">
    <location>
        <begin position="3"/>
        <end position="450"/>
    </location>
</feature>